<name>A0A975TY24_9RHOB</name>
<organism evidence="3">
    <name type="scientific">Gymnodinialimonas phycosphaerae</name>
    <dbReference type="NCBI Taxonomy" id="2841589"/>
    <lineage>
        <taxon>Bacteria</taxon>
        <taxon>Pseudomonadati</taxon>
        <taxon>Pseudomonadota</taxon>
        <taxon>Alphaproteobacteria</taxon>
        <taxon>Rhodobacterales</taxon>
        <taxon>Paracoccaceae</taxon>
        <taxon>Gymnodinialimonas</taxon>
    </lineage>
</organism>
<keyword evidence="4" id="KW-1185">Reference proteome</keyword>
<evidence type="ECO:0000313" key="3">
    <source>
        <dbReference type="EMBL" id="QXL89282.1"/>
    </source>
</evidence>
<evidence type="ECO:0000313" key="4">
    <source>
        <dbReference type="Proteomes" id="UP000693972"/>
    </source>
</evidence>
<dbReference type="RefSeq" id="WP_257892325.1">
    <property type="nucleotide sequence ID" value="NZ_JAIMBW010000001.1"/>
</dbReference>
<dbReference type="AlphaFoldDB" id="A0A975TY24"/>
<dbReference type="InterPro" id="IPR029060">
    <property type="entry name" value="PIN-like_dom_sf"/>
</dbReference>
<dbReference type="EMBL" id="JAIMBW010000001">
    <property type="protein sequence ID" value="MBY4892540.1"/>
    <property type="molecule type" value="Genomic_DNA"/>
</dbReference>
<reference evidence="3 4" key="1">
    <citation type="submission" date="2021-07" db="EMBL/GenBank/DDBJ databases">
        <title>Karlodiniumbacter phycospheric gen. nov., sp. nov., a phycosphere bacterium isolated from karlodinium veneficum.</title>
        <authorList>
            <person name="Peng Y."/>
            <person name="Jiang L."/>
            <person name="Lee J."/>
        </authorList>
    </citation>
    <scope>NUCLEOTIDE SEQUENCE</scope>
    <source>
        <strain evidence="3 4">N5</strain>
    </source>
</reference>
<dbReference type="NCBIfam" id="NF046100">
    <property type="entry name" value="RSP_2648_fam_PIN"/>
    <property type="match status" value="1"/>
</dbReference>
<feature type="domain" description="PIN" evidence="1">
    <location>
        <begin position="4"/>
        <end position="107"/>
    </location>
</feature>
<protein>
    <submittedName>
        <fullName evidence="3">PIN domain-containing protein</fullName>
    </submittedName>
</protein>
<evidence type="ECO:0000259" key="1">
    <source>
        <dbReference type="Pfam" id="PF13470"/>
    </source>
</evidence>
<gene>
    <name evidence="2" type="ORF">KUL25_07160</name>
    <name evidence="3" type="ORF">KUL25_07165</name>
</gene>
<evidence type="ECO:0000313" key="2">
    <source>
        <dbReference type="EMBL" id="MBY4892540.1"/>
    </source>
</evidence>
<proteinExistence type="predicted"/>
<sequence>MIAVLDACVLYPTVLRQILLGCAERGLFTPVWSERLLEEWTRAAARNGGVQDQQIARAEVVFATLRFPDALVPPGNEAPLWLPDPADVHVLATAIESGAGTIITQNLKDFPARELSGHGVKAIAPDPLLMDLWLQAPDPVTQAVTNTHAEAERLSGQTLPLRALLKRARLPRLGKALSA</sequence>
<dbReference type="InterPro" id="IPR002716">
    <property type="entry name" value="PIN_dom"/>
</dbReference>
<dbReference type="Pfam" id="PF13470">
    <property type="entry name" value="PIN_3"/>
    <property type="match status" value="1"/>
</dbReference>
<dbReference type="EMBL" id="CP078073">
    <property type="protein sequence ID" value="QXL89282.1"/>
    <property type="molecule type" value="Genomic_DNA"/>
</dbReference>
<dbReference type="Proteomes" id="UP000693972">
    <property type="component" value="Unassembled WGS sequence"/>
</dbReference>
<accession>A0A975TY24</accession>
<dbReference type="SUPFAM" id="SSF88723">
    <property type="entry name" value="PIN domain-like"/>
    <property type="match status" value="1"/>
</dbReference>